<dbReference type="AlphaFoldDB" id="A0A6J7I6V5"/>
<protein>
    <submittedName>
        <fullName evidence="2">Unannotated protein</fullName>
    </submittedName>
</protein>
<feature type="region of interest" description="Disordered" evidence="1">
    <location>
        <begin position="68"/>
        <end position="93"/>
    </location>
</feature>
<gene>
    <name evidence="2" type="ORF">UFOPK3720_00492</name>
</gene>
<evidence type="ECO:0000313" key="2">
    <source>
        <dbReference type="EMBL" id="CAB4926256.1"/>
    </source>
</evidence>
<sequence>MTMSQMPTTHASAMIDAGAVRMIMPPMMMTMPAKMFQPRPGWPLPSMPRNRIENPRNRNEMPMKIARIQPASSGGPGSQKSRRATNPRMSERAPVMMSSARMPPEIPEPKDRTISKMPVTINQMANSHERVSIASTGCMTQKMPTMMLMTPKKSSNHQLRPSADRAPASACASVGPAFTDAMSSSMLRGAREAPRYWENSRSATPERRLRHTLRQRVDFS</sequence>
<reference evidence="2" key="1">
    <citation type="submission" date="2020-05" db="EMBL/GenBank/DDBJ databases">
        <authorList>
            <person name="Chiriac C."/>
            <person name="Salcher M."/>
            <person name="Ghai R."/>
            <person name="Kavagutti S V."/>
        </authorList>
    </citation>
    <scope>NUCLEOTIDE SEQUENCE</scope>
</reference>
<dbReference type="EMBL" id="CAFBNB010000067">
    <property type="protein sequence ID" value="CAB4926256.1"/>
    <property type="molecule type" value="Genomic_DNA"/>
</dbReference>
<evidence type="ECO:0000256" key="1">
    <source>
        <dbReference type="SAM" id="MobiDB-lite"/>
    </source>
</evidence>
<accession>A0A6J7I6V5</accession>
<name>A0A6J7I6V5_9ZZZZ</name>
<feature type="region of interest" description="Disordered" evidence="1">
    <location>
        <begin position="190"/>
        <end position="220"/>
    </location>
</feature>
<organism evidence="2">
    <name type="scientific">freshwater metagenome</name>
    <dbReference type="NCBI Taxonomy" id="449393"/>
    <lineage>
        <taxon>unclassified sequences</taxon>
        <taxon>metagenomes</taxon>
        <taxon>ecological metagenomes</taxon>
    </lineage>
</organism>
<proteinExistence type="predicted"/>